<keyword evidence="7" id="KW-0645">Protease</keyword>
<comment type="similarity">
    <text evidence="3 7">Belongs to the peptidase S26 family.</text>
</comment>
<keyword evidence="5 7" id="KW-0378">Hydrolase</keyword>
<evidence type="ECO:0000313" key="10">
    <source>
        <dbReference type="Proteomes" id="UP000309033"/>
    </source>
</evidence>
<dbReference type="InterPro" id="IPR000223">
    <property type="entry name" value="Pept_S26A_signal_pept_1"/>
</dbReference>
<evidence type="ECO:0000313" key="9">
    <source>
        <dbReference type="EMBL" id="TLP55286.1"/>
    </source>
</evidence>
<proteinExistence type="inferred from homology"/>
<dbReference type="CDD" id="cd06530">
    <property type="entry name" value="S26_SPase_I"/>
    <property type="match status" value="1"/>
</dbReference>
<evidence type="ECO:0000256" key="1">
    <source>
        <dbReference type="ARBA" id="ARBA00000677"/>
    </source>
</evidence>
<dbReference type="Proteomes" id="UP000309033">
    <property type="component" value="Unassembled WGS sequence"/>
</dbReference>
<dbReference type="AlphaFoldDB" id="A0A5R8YR96"/>
<dbReference type="PROSITE" id="PS00761">
    <property type="entry name" value="SPASE_I_3"/>
    <property type="match status" value="1"/>
</dbReference>
<dbReference type="NCBIfam" id="TIGR02227">
    <property type="entry name" value="sigpep_I_bact"/>
    <property type="match status" value="1"/>
</dbReference>
<evidence type="ECO:0000256" key="3">
    <source>
        <dbReference type="ARBA" id="ARBA00009370"/>
    </source>
</evidence>
<dbReference type="Pfam" id="PF10502">
    <property type="entry name" value="Peptidase_S26"/>
    <property type="match status" value="2"/>
</dbReference>
<evidence type="ECO:0000256" key="6">
    <source>
        <dbReference type="PIRSR" id="PIRSR600223-1"/>
    </source>
</evidence>
<organism evidence="9 10">
    <name type="scientific">Microbispora triticiradicis</name>
    <dbReference type="NCBI Taxonomy" id="2200763"/>
    <lineage>
        <taxon>Bacteria</taxon>
        <taxon>Bacillati</taxon>
        <taxon>Actinomycetota</taxon>
        <taxon>Actinomycetes</taxon>
        <taxon>Streptosporangiales</taxon>
        <taxon>Streptosporangiaceae</taxon>
        <taxon>Microbispora</taxon>
    </lineage>
</organism>
<name>A0A5R8YR96_9ACTN</name>
<evidence type="ECO:0000259" key="8">
    <source>
        <dbReference type="Pfam" id="PF10502"/>
    </source>
</evidence>
<keyword evidence="10" id="KW-1185">Reference proteome</keyword>
<dbReference type="GO" id="GO:0004252">
    <property type="term" value="F:serine-type endopeptidase activity"/>
    <property type="evidence" value="ECO:0007669"/>
    <property type="project" value="InterPro"/>
</dbReference>
<evidence type="ECO:0000256" key="2">
    <source>
        <dbReference type="ARBA" id="ARBA00004401"/>
    </source>
</evidence>
<protein>
    <recommendedName>
        <fullName evidence="4 7">Signal peptidase I</fullName>
        <ecNumber evidence="4 7">3.4.21.89</ecNumber>
    </recommendedName>
</protein>
<accession>A0A5R8YR96</accession>
<sequence length="150" mass="15614">MTAALVAAVTVAAALVVRRCLVVVDLVGRSMEPAYRDGDRLLVRRSRRPRADDVVVFFNPLAAAGSTGRPGRAWMVKRVVAVAGEPVPEEVAAAGERVAGGAGTGSPRVPPGHMVVLGDNRGHSLDSRQLGPVPVGLVLGRVVRRISGGR</sequence>
<dbReference type="EC" id="3.4.21.89" evidence="4 7"/>
<dbReference type="PRINTS" id="PR00727">
    <property type="entry name" value="LEADERPTASE"/>
</dbReference>
<evidence type="ECO:0000256" key="4">
    <source>
        <dbReference type="ARBA" id="ARBA00013208"/>
    </source>
</evidence>
<dbReference type="InterPro" id="IPR036286">
    <property type="entry name" value="LexA/Signal_pep-like_sf"/>
</dbReference>
<dbReference type="GO" id="GO:0006465">
    <property type="term" value="P:signal peptide processing"/>
    <property type="evidence" value="ECO:0007669"/>
    <property type="project" value="InterPro"/>
</dbReference>
<dbReference type="GO" id="GO:0005886">
    <property type="term" value="C:plasma membrane"/>
    <property type="evidence" value="ECO:0007669"/>
    <property type="project" value="UniProtKB-SubCell"/>
</dbReference>
<gene>
    <name evidence="9" type="primary">lepB</name>
    <name evidence="9" type="ORF">FED44_25895</name>
</gene>
<dbReference type="GO" id="GO:0009003">
    <property type="term" value="F:signal peptidase activity"/>
    <property type="evidence" value="ECO:0007669"/>
    <property type="project" value="UniProtKB-EC"/>
</dbReference>
<feature type="active site" evidence="6">
    <location>
        <position position="30"/>
    </location>
</feature>
<dbReference type="PANTHER" id="PTHR43390">
    <property type="entry name" value="SIGNAL PEPTIDASE I"/>
    <property type="match status" value="1"/>
</dbReference>
<evidence type="ECO:0000256" key="5">
    <source>
        <dbReference type="ARBA" id="ARBA00022801"/>
    </source>
</evidence>
<dbReference type="InterPro" id="IPR019533">
    <property type="entry name" value="Peptidase_S26"/>
</dbReference>
<feature type="domain" description="Peptidase S26" evidence="8">
    <location>
        <begin position="6"/>
        <end position="87"/>
    </location>
</feature>
<dbReference type="Gene3D" id="2.10.109.10">
    <property type="entry name" value="Umud Fragment, subunit A"/>
    <property type="match status" value="1"/>
</dbReference>
<dbReference type="InterPro" id="IPR019758">
    <property type="entry name" value="Pept_S26A_signal_pept_1_CS"/>
</dbReference>
<comment type="caution">
    <text evidence="9">The sequence shown here is derived from an EMBL/GenBank/DDBJ whole genome shotgun (WGS) entry which is preliminary data.</text>
</comment>
<dbReference type="EMBL" id="VANP01000011">
    <property type="protein sequence ID" value="TLP55286.1"/>
    <property type="molecule type" value="Genomic_DNA"/>
</dbReference>
<comment type="catalytic activity">
    <reaction evidence="1 7">
        <text>Cleavage of hydrophobic, N-terminal signal or leader sequences from secreted and periplasmic proteins.</text>
        <dbReference type="EC" id="3.4.21.89"/>
    </reaction>
</comment>
<dbReference type="SUPFAM" id="SSF51306">
    <property type="entry name" value="LexA/Signal peptidase"/>
    <property type="match status" value="1"/>
</dbReference>
<reference evidence="9" key="1">
    <citation type="submission" date="2019-05" db="EMBL/GenBank/DDBJ databases">
        <title>Isolation, diversity and antifungal activity of Actinobacteria from wheat.</title>
        <authorList>
            <person name="Yu B."/>
        </authorList>
    </citation>
    <scope>NUCLEOTIDE SEQUENCE [LARGE SCALE GENOMIC DNA]</scope>
    <source>
        <strain evidence="9">NEAU-HEGS1-5</strain>
    </source>
</reference>
<feature type="active site" evidence="6">
    <location>
        <position position="77"/>
    </location>
</feature>
<comment type="subcellular location">
    <subcellularLocation>
        <location evidence="2">Cell membrane</location>
        <topology evidence="2">Single-pass type II membrane protein</topology>
    </subcellularLocation>
    <subcellularLocation>
        <location evidence="7">Membrane</location>
        <topology evidence="7">Single-pass type II membrane protein</topology>
    </subcellularLocation>
</comment>
<feature type="domain" description="Peptidase S26" evidence="8">
    <location>
        <begin position="105"/>
        <end position="143"/>
    </location>
</feature>
<evidence type="ECO:0000256" key="7">
    <source>
        <dbReference type="RuleBase" id="RU362042"/>
    </source>
</evidence>
<dbReference type="PANTHER" id="PTHR43390:SF1">
    <property type="entry name" value="CHLOROPLAST PROCESSING PEPTIDASE"/>
    <property type="match status" value="1"/>
</dbReference>